<accession>A0A090L286</accession>
<dbReference type="Proteomes" id="UP000035682">
    <property type="component" value="Unplaced"/>
</dbReference>
<protein>
    <submittedName>
        <fullName evidence="3 5">Uncharacterized protein</fullName>
    </submittedName>
</protein>
<evidence type="ECO:0000313" key="6">
    <source>
        <dbReference type="WormBase" id="SRAE_1000205500"/>
    </source>
</evidence>
<keyword evidence="2" id="KW-0732">Signal</keyword>
<dbReference type="GeneID" id="36376162"/>
<dbReference type="OrthoDB" id="5771575at2759"/>
<name>A0A090L286_STRRB</name>
<keyword evidence="1" id="KW-0175">Coiled coil</keyword>
<organism evidence="3">
    <name type="scientific">Strongyloides ratti</name>
    <name type="common">Parasitic roundworm</name>
    <dbReference type="NCBI Taxonomy" id="34506"/>
    <lineage>
        <taxon>Eukaryota</taxon>
        <taxon>Metazoa</taxon>
        <taxon>Ecdysozoa</taxon>
        <taxon>Nematoda</taxon>
        <taxon>Chromadorea</taxon>
        <taxon>Rhabditida</taxon>
        <taxon>Tylenchina</taxon>
        <taxon>Panagrolaimomorpha</taxon>
        <taxon>Strongyloidoidea</taxon>
        <taxon>Strongyloididae</taxon>
        <taxon>Strongyloides</taxon>
    </lineage>
</organism>
<dbReference type="Gene3D" id="3.80.10.10">
    <property type="entry name" value="Ribonuclease Inhibitor"/>
    <property type="match status" value="1"/>
</dbReference>
<feature type="chain" id="PRO_5015030366" evidence="2">
    <location>
        <begin position="18"/>
        <end position="445"/>
    </location>
</feature>
<proteinExistence type="predicted"/>
<dbReference type="WormBase" id="SRAE_1000205500">
    <property type="protein sequence ID" value="SRP00002"/>
    <property type="gene ID" value="WBGene00258667"/>
</dbReference>
<evidence type="ECO:0000313" key="4">
    <source>
        <dbReference type="Proteomes" id="UP000035682"/>
    </source>
</evidence>
<feature type="signal peptide" evidence="2">
    <location>
        <begin position="1"/>
        <end position="17"/>
    </location>
</feature>
<dbReference type="EMBL" id="LN609528">
    <property type="protein sequence ID" value="CEF63797.1"/>
    <property type="molecule type" value="Genomic_DNA"/>
</dbReference>
<dbReference type="InterPro" id="IPR032675">
    <property type="entry name" value="LRR_dom_sf"/>
</dbReference>
<dbReference type="RefSeq" id="XP_024502998.1">
    <property type="nucleotide sequence ID" value="XM_024649086.1"/>
</dbReference>
<evidence type="ECO:0000313" key="5">
    <source>
        <dbReference type="WBParaSite" id="SRAE_1000205500.1"/>
    </source>
</evidence>
<sequence length="445" mass="52278">MKNYLLLIFIFIKISNGEIIKCLDNCDCDDVEEIIHCHKLGLKLLNLPKRPVRNYKVLRLTNNNLEYLPSEEVLKSKFPQLEGIDVEGNPHFDCDSIKYYKKLTIFSDCTEDGKNESNNIETTTISIPNNEEDCDIPCKISNKARDFANYAKNYWKKLMEKLQQFDKENKTWIEIKGVFNNSAENKFPFLANLSKQQKDSFFNIRKNSELTKQDVRDREAKWAIGISSDVKRAFDEYTIKEDQIRVDYQKKLLEASESLSQQAKEVFRKIEDVKANMDITKKEEKKIISRILSKTSSDIKQELKRILPKKDEFYKQQAIKKVDNTYGIDPELVQKYLDLKRKSNKTKLEIKNEQAKFIEAQDADTQKKFRDHLQEVDARNEAKQKKEMELYEKLSSQAKEVYDKILAVRGNDELTYKEEKRQIKEIINGASKSVKNELKVFKQNK</sequence>
<dbReference type="WBParaSite" id="SRAE_1000205500.1">
    <property type="protein sequence ID" value="SRAE_1000205500.1"/>
    <property type="gene ID" value="WBGene00258667"/>
</dbReference>
<evidence type="ECO:0000256" key="2">
    <source>
        <dbReference type="SAM" id="SignalP"/>
    </source>
</evidence>
<evidence type="ECO:0000313" key="3">
    <source>
        <dbReference type="EMBL" id="CEF63797.1"/>
    </source>
</evidence>
<gene>
    <name evidence="3 5 6" type="ORF">SRAE_1000205500</name>
</gene>
<dbReference type="AlphaFoldDB" id="A0A090L286"/>
<feature type="coiled-coil region" evidence="1">
    <location>
        <begin position="256"/>
        <end position="283"/>
    </location>
</feature>
<keyword evidence="4" id="KW-1185">Reference proteome</keyword>
<reference evidence="4" key="1">
    <citation type="submission" date="2014-09" db="EMBL/GenBank/DDBJ databases">
        <authorList>
            <person name="Martin A.A."/>
        </authorList>
    </citation>
    <scope>NUCLEOTIDE SEQUENCE</scope>
    <source>
        <strain evidence="4">ED321</strain>
    </source>
</reference>
<dbReference type="PANTHER" id="PTHR21593">
    <property type="entry name" value="PRION-LIKE- Q/N-RICH -DOMAIN-BEARING PROTEIN PROTEIN"/>
    <property type="match status" value="1"/>
</dbReference>
<reference evidence="3" key="2">
    <citation type="submission" date="2014-09" db="EMBL/GenBank/DDBJ databases">
        <authorList>
            <person name="Aslett A.Martin."/>
        </authorList>
    </citation>
    <scope>NUCLEOTIDE SEQUENCE</scope>
    <source>
        <strain evidence="3">ED321 Heterogonic</strain>
    </source>
</reference>
<reference evidence="5" key="3">
    <citation type="submission" date="2020-12" db="UniProtKB">
        <authorList>
            <consortium name="WormBaseParasite"/>
        </authorList>
    </citation>
    <scope>IDENTIFICATION</scope>
</reference>
<evidence type="ECO:0000256" key="1">
    <source>
        <dbReference type="SAM" id="Coils"/>
    </source>
</evidence>
<dbReference type="InterPro" id="IPR052823">
    <property type="entry name" value="SXP/RAL-2_related"/>
</dbReference>
<dbReference type="CTD" id="36376162"/>
<dbReference type="PANTHER" id="PTHR21593:SF36">
    <property type="entry name" value="DUF148 DOMAIN-CONTAINING PROTEIN-RELATED"/>
    <property type="match status" value="1"/>
</dbReference>